<protein>
    <submittedName>
        <fullName evidence="2">Uncharacterized protein</fullName>
    </submittedName>
</protein>
<feature type="transmembrane region" description="Helical" evidence="1">
    <location>
        <begin position="44"/>
        <end position="63"/>
    </location>
</feature>
<proteinExistence type="predicted"/>
<keyword evidence="4" id="KW-1185">Reference proteome</keyword>
<gene>
    <name evidence="2" type="ORF">GCM10010987_75670</name>
    <name evidence="3" type="ORF">XH86_12760</name>
</gene>
<reference evidence="3 4" key="2">
    <citation type="submission" date="2018-06" db="EMBL/GenBank/DDBJ databases">
        <title>Comparative genomics of rhizobia nodulating Arachis hypogaea in China.</title>
        <authorList>
            <person name="Li Y."/>
        </authorList>
    </citation>
    <scope>NUCLEOTIDE SEQUENCE [LARGE SCALE GENOMIC DNA]</scope>
    <source>
        <strain evidence="3 4">CCBAU 51658</strain>
    </source>
</reference>
<accession>A0A410V3Z7</accession>
<evidence type="ECO:0000313" key="2">
    <source>
        <dbReference type="EMBL" id="GGI33696.1"/>
    </source>
</evidence>
<evidence type="ECO:0000313" key="5">
    <source>
        <dbReference type="Proteomes" id="UP000625079"/>
    </source>
</evidence>
<reference evidence="2" key="1">
    <citation type="journal article" date="2014" name="Int. J. Syst. Evol. Microbiol.">
        <title>Complete genome sequence of Corynebacterium casei LMG S-19264T (=DSM 44701T), isolated from a smear-ripened cheese.</title>
        <authorList>
            <consortium name="US DOE Joint Genome Institute (JGI-PGF)"/>
            <person name="Walter F."/>
            <person name="Albersmeier A."/>
            <person name="Kalinowski J."/>
            <person name="Ruckert C."/>
        </authorList>
    </citation>
    <scope>NUCLEOTIDE SEQUENCE</scope>
    <source>
        <strain evidence="2">CGMCC 1.15034</strain>
    </source>
</reference>
<sequence>MTMLAAYTIMTGLVLGLRYRVLVLPPVILVGWLVIAAISSQPWLSALIFAVLLQISYLAGIVLKGSTRASITQLADSIARPGTY</sequence>
<organism evidence="2 5">
    <name type="scientific">Bradyrhizobium guangdongense</name>
    <dbReference type="NCBI Taxonomy" id="1325090"/>
    <lineage>
        <taxon>Bacteria</taxon>
        <taxon>Pseudomonadati</taxon>
        <taxon>Pseudomonadota</taxon>
        <taxon>Alphaproteobacteria</taxon>
        <taxon>Hyphomicrobiales</taxon>
        <taxon>Nitrobacteraceae</taxon>
        <taxon>Bradyrhizobium</taxon>
    </lineage>
</organism>
<dbReference type="Proteomes" id="UP000625079">
    <property type="component" value="Unassembled WGS sequence"/>
</dbReference>
<name>A0A410V3Z7_9BRAD</name>
<dbReference type="RefSeq" id="WP_128965121.1">
    <property type="nucleotide sequence ID" value="NZ_BMHC01000033.1"/>
</dbReference>
<keyword evidence="1" id="KW-0472">Membrane</keyword>
<evidence type="ECO:0000313" key="3">
    <source>
        <dbReference type="EMBL" id="QOZ59506.1"/>
    </source>
</evidence>
<keyword evidence="1" id="KW-1133">Transmembrane helix</keyword>
<evidence type="ECO:0000256" key="1">
    <source>
        <dbReference type="SAM" id="Phobius"/>
    </source>
</evidence>
<dbReference type="Proteomes" id="UP000593880">
    <property type="component" value="Chromosome"/>
</dbReference>
<dbReference type="AlphaFoldDB" id="A0A410V3Z7"/>
<dbReference type="OrthoDB" id="8255599at2"/>
<keyword evidence="1" id="KW-0812">Transmembrane</keyword>
<dbReference type="EMBL" id="BMHC01000033">
    <property type="protein sequence ID" value="GGI33696.1"/>
    <property type="molecule type" value="Genomic_DNA"/>
</dbReference>
<evidence type="ECO:0000313" key="4">
    <source>
        <dbReference type="Proteomes" id="UP000593880"/>
    </source>
</evidence>
<reference evidence="2" key="3">
    <citation type="submission" date="2022-12" db="EMBL/GenBank/DDBJ databases">
        <authorList>
            <person name="Sun Q."/>
            <person name="Zhou Y."/>
        </authorList>
    </citation>
    <scope>NUCLEOTIDE SEQUENCE</scope>
    <source>
        <strain evidence="2">CGMCC 1.15034</strain>
    </source>
</reference>
<feature type="transmembrane region" description="Helical" evidence="1">
    <location>
        <begin position="21"/>
        <end position="38"/>
    </location>
</feature>
<dbReference type="EMBL" id="CP030057">
    <property type="protein sequence ID" value="QOZ59506.1"/>
    <property type="molecule type" value="Genomic_DNA"/>
</dbReference>